<sequence length="265" mass="27014">MSRPSTRTLFVGLAGGTAHLAAVELAFRALGHAPPERWPLSDPDRAVGLFALGFLASLAVAHTRLYSPAIGLPAAFAWATVRDAAAPAPEWSEVGGFLVVDRTVFLSAYVGGWAVLVGLLAVAAGAEFGLRSRYEFGDEGIRNLPSAPFRLRNAALGGLTVGGVFGLAATARIAAFGVSPTSAVPVMAVTTTAAAAVPVAAAARGLVGPTACFALIVPSLARTVFTGSEGGPVFLLLLGPAAVAFVLVALAEAAVRRRFDRLPTD</sequence>
<keyword evidence="1" id="KW-1133">Transmembrane helix</keyword>
<feature type="transmembrane region" description="Helical" evidence="1">
    <location>
        <begin position="108"/>
        <end position="130"/>
    </location>
</feature>
<gene>
    <name evidence="2" type="ORF">FK85_28420</name>
</gene>
<feature type="transmembrane region" description="Helical" evidence="1">
    <location>
        <begin position="46"/>
        <end position="63"/>
    </location>
</feature>
<keyword evidence="1" id="KW-0812">Transmembrane</keyword>
<protein>
    <submittedName>
        <fullName evidence="2">Uncharacterized protein</fullName>
    </submittedName>
</protein>
<dbReference type="RefSeq" id="WP_050025606.1">
    <property type="nucleotide sequence ID" value="NZ_JNFH02000049.1"/>
</dbReference>
<evidence type="ECO:0000256" key="1">
    <source>
        <dbReference type="SAM" id="Phobius"/>
    </source>
</evidence>
<proteinExistence type="predicted"/>
<dbReference type="EMBL" id="JNFH02000049">
    <property type="protein sequence ID" value="KKF39452.1"/>
    <property type="molecule type" value="Genomic_DNA"/>
</dbReference>
<evidence type="ECO:0000313" key="3">
    <source>
        <dbReference type="Proteomes" id="UP000053331"/>
    </source>
</evidence>
<keyword evidence="1" id="KW-0472">Membrane</keyword>
<comment type="caution">
    <text evidence="2">The sequence shown here is derived from an EMBL/GenBank/DDBJ whole genome shotgun (WGS) entry which is preliminary data.</text>
</comment>
<feature type="transmembrane region" description="Helical" evidence="1">
    <location>
        <begin position="231"/>
        <end position="251"/>
    </location>
</feature>
<evidence type="ECO:0000313" key="2">
    <source>
        <dbReference type="EMBL" id="KKF39452.1"/>
    </source>
</evidence>
<keyword evidence="3" id="KW-1185">Reference proteome</keyword>
<dbReference type="Proteomes" id="UP000053331">
    <property type="component" value="Unassembled WGS sequence"/>
</dbReference>
<accession>A0A0F8CKM7</accession>
<reference evidence="2 3" key="1">
    <citation type="journal article" date="2015" name="Genome Announc.">
        <title>Draft genome sequence of a Halorubrum H3 strain isolated from the burlinskoye salt lake (Altai Krai, Russia).</title>
        <authorList>
            <person name="Rozanov A.S."/>
            <person name="Bryanskaya A.V."/>
            <person name="Malup T.K."/>
            <person name="Kotenko A.V."/>
            <person name="Peltek S.E."/>
        </authorList>
    </citation>
    <scope>NUCLEOTIDE SEQUENCE [LARGE SCALE GENOMIC DNA]</scope>
    <source>
        <strain evidence="2 3">H3</strain>
    </source>
</reference>
<dbReference type="OrthoDB" id="331602at2157"/>
<organism evidence="2 3">
    <name type="scientific">Halorubrum saccharovorum</name>
    <dbReference type="NCBI Taxonomy" id="2248"/>
    <lineage>
        <taxon>Archaea</taxon>
        <taxon>Methanobacteriati</taxon>
        <taxon>Methanobacteriota</taxon>
        <taxon>Stenosarchaea group</taxon>
        <taxon>Halobacteria</taxon>
        <taxon>Halobacteriales</taxon>
        <taxon>Haloferacaceae</taxon>
        <taxon>Halorubrum</taxon>
    </lineage>
</organism>
<dbReference type="AlphaFoldDB" id="A0A0F8CKM7"/>
<feature type="transmembrane region" description="Helical" evidence="1">
    <location>
        <begin position="151"/>
        <end position="175"/>
    </location>
</feature>
<feature type="transmembrane region" description="Helical" evidence="1">
    <location>
        <begin position="206"/>
        <end position="225"/>
    </location>
</feature>
<name>A0A0F8CKM7_9EURY</name>